<dbReference type="Proteomes" id="UP000663851">
    <property type="component" value="Unassembled WGS sequence"/>
</dbReference>
<evidence type="ECO:0000313" key="2">
    <source>
        <dbReference type="Proteomes" id="UP000663851"/>
    </source>
</evidence>
<evidence type="ECO:0000313" key="1">
    <source>
        <dbReference type="EMBL" id="CAF4595751.1"/>
    </source>
</evidence>
<name>A0A821BQF5_9BILA</name>
<comment type="caution">
    <text evidence="1">The sequence shown here is derived from an EMBL/GenBank/DDBJ whole genome shotgun (WGS) entry which is preliminary data.</text>
</comment>
<organism evidence="1 2">
    <name type="scientific">Rotaria socialis</name>
    <dbReference type="NCBI Taxonomy" id="392032"/>
    <lineage>
        <taxon>Eukaryota</taxon>
        <taxon>Metazoa</taxon>
        <taxon>Spiralia</taxon>
        <taxon>Gnathifera</taxon>
        <taxon>Rotifera</taxon>
        <taxon>Eurotatoria</taxon>
        <taxon>Bdelloidea</taxon>
        <taxon>Philodinida</taxon>
        <taxon>Philodinidae</taxon>
        <taxon>Rotaria</taxon>
    </lineage>
</organism>
<dbReference type="EMBL" id="CAJOBO010009948">
    <property type="protein sequence ID" value="CAF4595751.1"/>
    <property type="molecule type" value="Genomic_DNA"/>
</dbReference>
<reference evidence="1" key="1">
    <citation type="submission" date="2021-02" db="EMBL/GenBank/DDBJ databases">
        <authorList>
            <person name="Nowell W R."/>
        </authorList>
    </citation>
    <scope>NUCLEOTIDE SEQUENCE</scope>
</reference>
<accession>A0A821BQF5</accession>
<proteinExistence type="predicted"/>
<feature type="non-terminal residue" evidence="1">
    <location>
        <position position="1"/>
    </location>
</feature>
<protein>
    <submittedName>
        <fullName evidence="1">Uncharacterized protein</fullName>
    </submittedName>
</protein>
<sequence length="139" mass="16282">NTLSQYQDGTKDSTSIYLKSTDPCLHQSLSLPEFILVSIRYLNVMTAVHPERRAELNFYLSPILKLRVQFSLPLFYEYHKNFSRKAAAIILTRYGKINWSIRDKDLYFQVFAGRHVVPAINAHQSIIQLSFVHLFFMRI</sequence>
<dbReference type="AlphaFoldDB" id="A0A821BQF5"/>
<gene>
    <name evidence="1" type="ORF">HFQ381_LOCUS33265</name>
</gene>